<comment type="subcellular location">
    <subcellularLocation>
        <location evidence="1">Nucleus</location>
    </subcellularLocation>
</comment>
<keyword evidence="5" id="KW-0539">Nucleus</keyword>
<dbReference type="GO" id="GO:0005634">
    <property type="term" value="C:nucleus"/>
    <property type="evidence" value="ECO:0007669"/>
    <property type="project" value="UniProtKB-SubCell"/>
</dbReference>
<gene>
    <name evidence="8" type="ORF">M6B38_394800</name>
</gene>
<keyword evidence="4" id="KW-0804">Transcription</keyword>
<accession>A0AAX6FXA0</accession>
<dbReference type="Proteomes" id="UP001140949">
    <property type="component" value="Unassembled WGS sequence"/>
</dbReference>
<feature type="region of interest" description="Disordered" evidence="6">
    <location>
        <begin position="399"/>
        <end position="430"/>
    </location>
</feature>
<protein>
    <submittedName>
        <fullName evidence="8">Transcription factor PCF3-like</fullName>
    </submittedName>
</protein>
<dbReference type="PANTHER" id="PTHR31072">
    <property type="entry name" value="TRANSCRIPTION FACTOR TCP4-RELATED"/>
    <property type="match status" value="1"/>
</dbReference>
<sequence length="430" mass="45317">MQHNNKLVSPVSNGRSSSTAANNSNNNNTTSDQQQQYHHHHDSSSPAGVSFSPPSSHQDPSPKKPAVAVAVAPAKKPSKDRHTKVDGRGRRIRMPAVCAARVFQLTRELGHKSDGETIEWLLQQAEPAIIAATGTGTIPANLSTLNISLRSSGSSALSSRSAPHQYSFQALALAQQQHRPEYDDGCMLGFHQHPVMMNHIIGDHGGGGDNYLRKRFREDLFKDEQQQEDREAEKNGDRPSPSASASTKPMETVGLQQQQQQYHYSAAAAAVTSAAGIMRPAGSMLPAATMWAGGGGAFWMLPFSAASSTPAVLAASVAAAGPSSDVPSWTLPAAGGSTMQAPLQFMSRINIPAGLEFQRGMQQLVRPSASGNHQLGLGINETNMGMLAALNAYNHGPGGGGGGGGGLSMNSNDHHQQSTDSGDDHQNSSQ</sequence>
<dbReference type="GO" id="GO:0003700">
    <property type="term" value="F:DNA-binding transcription factor activity"/>
    <property type="evidence" value="ECO:0007669"/>
    <property type="project" value="InterPro"/>
</dbReference>
<evidence type="ECO:0000259" key="7">
    <source>
        <dbReference type="PROSITE" id="PS51369"/>
    </source>
</evidence>
<feature type="region of interest" description="Disordered" evidence="6">
    <location>
        <begin position="1"/>
        <end position="91"/>
    </location>
</feature>
<dbReference type="InterPro" id="IPR005333">
    <property type="entry name" value="Transcription_factor_TCP"/>
</dbReference>
<feature type="domain" description="TCP" evidence="7">
    <location>
        <begin position="78"/>
        <end position="132"/>
    </location>
</feature>
<name>A0AAX6FXA0_IRIPA</name>
<comment type="caution">
    <text evidence="8">The sequence shown here is derived from an EMBL/GenBank/DDBJ whole genome shotgun (WGS) entry which is preliminary data.</text>
</comment>
<dbReference type="InterPro" id="IPR017887">
    <property type="entry name" value="TF_TCP_subgr"/>
</dbReference>
<reference evidence="8" key="1">
    <citation type="journal article" date="2023" name="GigaByte">
        <title>Genome assembly of the bearded iris, Iris pallida Lam.</title>
        <authorList>
            <person name="Bruccoleri R.E."/>
            <person name="Oakeley E.J."/>
            <person name="Faust A.M.E."/>
            <person name="Altorfer M."/>
            <person name="Dessus-Babus S."/>
            <person name="Burckhardt D."/>
            <person name="Oertli M."/>
            <person name="Naumann U."/>
            <person name="Petersen F."/>
            <person name="Wong J."/>
        </authorList>
    </citation>
    <scope>NUCLEOTIDE SEQUENCE</scope>
    <source>
        <strain evidence="8">GSM-AAB239-AS_SAM_17_03QT</strain>
    </source>
</reference>
<dbReference type="Pfam" id="PF03634">
    <property type="entry name" value="TCP"/>
    <property type="match status" value="1"/>
</dbReference>
<dbReference type="AlphaFoldDB" id="A0AAX6FXA0"/>
<proteinExistence type="predicted"/>
<feature type="compositionally biased region" description="Basic and acidic residues" evidence="6">
    <location>
        <begin position="224"/>
        <end position="237"/>
    </location>
</feature>
<reference evidence="8" key="2">
    <citation type="submission" date="2023-04" db="EMBL/GenBank/DDBJ databases">
        <authorList>
            <person name="Bruccoleri R.E."/>
            <person name="Oakeley E.J."/>
            <person name="Faust A.-M."/>
            <person name="Dessus-Babus S."/>
            <person name="Altorfer M."/>
            <person name="Burckhardt D."/>
            <person name="Oertli M."/>
            <person name="Naumann U."/>
            <person name="Petersen F."/>
            <person name="Wong J."/>
        </authorList>
    </citation>
    <scope>NUCLEOTIDE SEQUENCE</scope>
    <source>
        <strain evidence="8">GSM-AAB239-AS_SAM_17_03QT</strain>
        <tissue evidence="8">Leaf</tissue>
    </source>
</reference>
<evidence type="ECO:0000313" key="8">
    <source>
        <dbReference type="EMBL" id="KAJ6821014.1"/>
    </source>
</evidence>
<evidence type="ECO:0000256" key="6">
    <source>
        <dbReference type="SAM" id="MobiDB-lite"/>
    </source>
</evidence>
<keyword evidence="9" id="KW-1185">Reference proteome</keyword>
<feature type="compositionally biased region" description="Low complexity" evidence="6">
    <location>
        <begin position="64"/>
        <end position="75"/>
    </location>
</feature>
<dbReference type="PANTHER" id="PTHR31072:SF105">
    <property type="entry name" value="TCP DOMAIN-CONTAINING PROTEIN"/>
    <property type="match status" value="1"/>
</dbReference>
<evidence type="ECO:0000256" key="1">
    <source>
        <dbReference type="ARBA" id="ARBA00004123"/>
    </source>
</evidence>
<organism evidence="8 9">
    <name type="scientific">Iris pallida</name>
    <name type="common">Sweet iris</name>
    <dbReference type="NCBI Taxonomy" id="29817"/>
    <lineage>
        <taxon>Eukaryota</taxon>
        <taxon>Viridiplantae</taxon>
        <taxon>Streptophyta</taxon>
        <taxon>Embryophyta</taxon>
        <taxon>Tracheophyta</taxon>
        <taxon>Spermatophyta</taxon>
        <taxon>Magnoliopsida</taxon>
        <taxon>Liliopsida</taxon>
        <taxon>Asparagales</taxon>
        <taxon>Iridaceae</taxon>
        <taxon>Iridoideae</taxon>
        <taxon>Irideae</taxon>
        <taxon>Iris</taxon>
    </lineage>
</organism>
<feature type="region of interest" description="Disordered" evidence="6">
    <location>
        <begin position="224"/>
        <end position="255"/>
    </location>
</feature>
<keyword evidence="3" id="KW-0238">DNA-binding</keyword>
<evidence type="ECO:0000256" key="4">
    <source>
        <dbReference type="ARBA" id="ARBA00023163"/>
    </source>
</evidence>
<feature type="compositionally biased region" description="Polar residues" evidence="6">
    <location>
        <begin position="1"/>
        <end position="15"/>
    </location>
</feature>
<feature type="compositionally biased region" description="Low complexity" evidence="6">
    <location>
        <begin position="16"/>
        <end position="36"/>
    </location>
</feature>
<dbReference type="PROSITE" id="PS51369">
    <property type="entry name" value="TCP"/>
    <property type="match status" value="1"/>
</dbReference>
<evidence type="ECO:0000256" key="3">
    <source>
        <dbReference type="ARBA" id="ARBA00023125"/>
    </source>
</evidence>
<dbReference type="EMBL" id="JANAVB010025196">
    <property type="protein sequence ID" value="KAJ6821014.1"/>
    <property type="molecule type" value="Genomic_DNA"/>
</dbReference>
<keyword evidence="2" id="KW-0805">Transcription regulation</keyword>
<evidence type="ECO:0000256" key="2">
    <source>
        <dbReference type="ARBA" id="ARBA00023015"/>
    </source>
</evidence>
<evidence type="ECO:0000256" key="5">
    <source>
        <dbReference type="ARBA" id="ARBA00023242"/>
    </source>
</evidence>
<dbReference type="GO" id="GO:0043565">
    <property type="term" value="F:sequence-specific DNA binding"/>
    <property type="evidence" value="ECO:0007669"/>
    <property type="project" value="TreeGrafter"/>
</dbReference>
<feature type="compositionally biased region" description="Basic and acidic residues" evidence="6">
    <location>
        <begin position="412"/>
        <end position="430"/>
    </location>
</feature>
<evidence type="ECO:0000313" key="9">
    <source>
        <dbReference type="Proteomes" id="UP001140949"/>
    </source>
</evidence>